<name>A0ACC6M2L9_9BACI</name>
<comment type="caution">
    <text evidence="1">The sequence shown here is derived from an EMBL/GenBank/DDBJ whole genome shotgun (WGS) entry which is preliminary data.</text>
</comment>
<proteinExistence type="predicted"/>
<organism evidence="1 2">
    <name type="scientific">Gracilibacillus pellucidus</name>
    <dbReference type="NCBI Taxonomy" id="3095368"/>
    <lineage>
        <taxon>Bacteria</taxon>
        <taxon>Bacillati</taxon>
        <taxon>Bacillota</taxon>
        <taxon>Bacilli</taxon>
        <taxon>Bacillales</taxon>
        <taxon>Bacillaceae</taxon>
        <taxon>Gracilibacillus</taxon>
    </lineage>
</organism>
<gene>
    <name evidence="1" type="ORF">SH601_04135</name>
</gene>
<keyword evidence="2" id="KW-1185">Reference proteome</keyword>
<dbReference type="Proteomes" id="UP001277972">
    <property type="component" value="Unassembled WGS sequence"/>
</dbReference>
<sequence>MGTQLFLAGDSTMAIVESSRYPQMGWGQTLADYFTDEIIVRNHAASGRSTKSFIDEGRWDEMERAFHPGDYVLIQFGHNDQKKDEERATQPFTSYQHNLHFFIQCARSAGVIPILLTSIARRHFNETGHLVETHGDYPQAMKELAVKEEVLCIDMLSITSDALRNQGDEASKKWFMRLAAGEYNNYPDGIEDDTHLHELGARAHCQLFVQALLKINHPLASYVKRSEVSL</sequence>
<reference evidence="1" key="1">
    <citation type="submission" date="2023-11" db="EMBL/GenBank/DDBJ databases">
        <title>Gracilibacillus pellucida a moderately halophilic bacterium isolated from saline soil in Xinjiang province.</title>
        <authorList>
            <person name="Zhang Z."/>
            <person name="Tan F."/>
            <person name="Wang Y."/>
            <person name="Xia M."/>
        </authorList>
    </citation>
    <scope>NUCLEOTIDE SEQUENCE</scope>
    <source>
        <strain evidence="1">S3-1-1</strain>
    </source>
</reference>
<dbReference type="EMBL" id="JAWZSR010000002">
    <property type="protein sequence ID" value="MDX8045169.1"/>
    <property type="molecule type" value="Genomic_DNA"/>
</dbReference>
<evidence type="ECO:0000313" key="1">
    <source>
        <dbReference type="EMBL" id="MDX8045169.1"/>
    </source>
</evidence>
<accession>A0ACC6M2L9</accession>
<evidence type="ECO:0000313" key="2">
    <source>
        <dbReference type="Proteomes" id="UP001277972"/>
    </source>
</evidence>
<protein>
    <submittedName>
        <fullName evidence="1">Rhamnogalacturonan acetylesterase</fullName>
    </submittedName>
</protein>